<dbReference type="InterPro" id="IPR051784">
    <property type="entry name" value="Nod_factor_ABC_transporter"/>
</dbReference>
<evidence type="ECO:0000256" key="1">
    <source>
        <dbReference type="SAM" id="Phobius"/>
    </source>
</evidence>
<name>D3SSG5_NATMM</name>
<protein>
    <submittedName>
        <fullName evidence="2">ABC-type transport system permease protein</fullName>
    </submittedName>
</protein>
<dbReference type="PANTHER" id="PTHR43229:SF2">
    <property type="entry name" value="NODULATION PROTEIN J"/>
    <property type="match status" value="1"/>
</dbReference>
<evidence type="ECO:0000313" key="3">
    <source>
        <dbReference type="Proteomes" id="UP000001879"/>
    </source>
</evidence>
<feature type="transmembrane region" description="Helical" evidence="1">
    <location>
        <begin position="177"/>
        <end position="199"/>
    </location>
</feature>
<reference evidence="3" key="1">
    <citation type="submission" date="2010-02" db="EMBL/GenBank/DDBJ databases">
        <title>Complete sequence of chromosome of Natrialba magadii ATCC 43099.</title>
        <authorList>
            <consortium name="US DOE Joint Genome Institute"/>
            <person name="Lucas S."/>
            <person name="Copeland A."/>
            <person name="Lapidus A."/>
            <person name="Cheng J.-F."/>
            <person name="Bruce D."/>
            <person name="Goodwin L."/>
            <person name="Pitluck S."/>
            <person name="Davenport K."/>
            <person name="Saunders E."/>
            <person name="Detter J.C."/>
            <person name="Han C."/>
            <person name="Tapia R."/>
            <person name="Land M."/>
            <person name="Hauser L."/>
            <person name="Kyrpides N."/>
            <person name="Mikhailova N."/>
            <person name="De Castro R.E."/>
            <person name="Maupin-Furlow J.A."/>
            <person name="Woyke T."/>
        </authorList>
    </citation>
    <scope>NUCLEOTIDE SEQUENCE [LARGE SCALE GENOMIC DNA]</scope>
    <source>
        <strain evidence="3">ATCC 43099 / DSM 3394 / CCM 3739 / CIP 104546 / IAM 13178 / JCM 8861 / NBRC 102185 / NCIMB 2190 / MS3</strain>
    </source>
</reference>
<feature type="transmembrane region" description="Helical" evidence="1">
    <location>
        <begin position="219"/>
        <end position="242"/>
    </location>
</feature>
<proteinExistence type="predicted"/>
<keyword evidence="1" id="KW-0472">Membrane</keyword>
<feature type="transmembrane region" description="Helical" evidence="1">
    <location>
        <begin position="22"/>
        <end position="42"/>
    </location>
</feature>
<dbReference type="HOGENOM" id="CLU_078424_0_0_2"/>
<accession>D3SSG5</accession>
<feature type="transmembrane region" description="Helical" evidence="1">
    <location>
        <begin position="54"/>
        <end position="74"/>
    </location>
</feature>
<evidence type="ECO:0000313" key="2">
    <source>
        <dbReference type="EMBL" id="ADD06810.1"/>
    </source>
</evidence>
<dbReference type="KEGG" id="nmg:Nmag_3260"/>
<dbReference type="AlphaFoldDB" id="D3SSG5"/>
<organism evidence="2 3">
    <name type="scientific">Natrialba magadii (strain ATCC 43099 / DSM 3394 / CCM 3739 / CIP 104546 / IAM 13178 / JCM 8861 / NBRC 102185 / NCIMB 2190 / MS3)</name>
    <name type="common">Natronobacterium magadii</name>
    <dbReference type="NCBI Taxonomy" id="547559"/>
    <lineage>
        <taxon>Archaea</taxon>
        <taxon>Methanobacteriati</taxon>
        <taxon>Methanobacteriota</taxon>
        <taxon>Stenosarchaea group</taxon>
        <taxon>Halobacteria</taxon>
        <taxon>Halobacteriales</taxon>
        <taxon>Natrialbaceae</taxon>
        <taxon>Natrialba</taxon>
    </lineage>
</organism>
<dbReference type="OrthoDB" id="312397at2157"/>
<keyword evidence="1" id="KW-0812">Transmembrane</keyword>
<feature type="transmembrane region" description="Helical" evidence="1">
    <location>
        <begin position="107"/>
        <end position="128"/>
    </location>
</feature>
<dbReference type="GeneID" id="8826124"/>
<dbReference type="PaxDb" id="547559-Nmag_3260"/>
<keyword evidence="3" id="KW-1185">Reference proteome</keyword>
<dbReference type="RefSeq" id="WP_012996804.1">
    <property type="nucleotide sequence ID" value="NC_013922.1"/>
</dbReference>
<feature type="transmembrane region" description="Helical" evidence="1">
    <location>
        <begin position="140"/>
        <end position="165"/>
    </location>
</feature>
<gene>
    <name evidence="2" type="ordered locus">Nmag_3260</name>
</gene>
<dbReference type="EMBL" id="CP001932">
    <property type="protein sequence ID" value="ADD06810.1"/>
    <property type="molecule type" value="Genomic_DNA"/>
</dbReference>
<dbReference type="STRING" id="547559.Nmag_3260"/>
<reference evidence="2 3" key="2">
    <citation type="journal article" date="2012" name="BMC Genomics">
        <title>A comparative genomics perspective on the genetic content of the alkaliphilic haloarchaeon Natrialba magadii ATCC 43099T.</title>
        <authorList>
            <person name="Siddaramappa S."/>
            <person name="Challacombe J.F."/>
            <person name="Decastro R.E."/>
            <person name="Pfeiffer F."/>
            <person name="Sastre D.E."/>
            <person name="Gimenez M.I."/>
            <person name="Paggi R.A."/>
            <person name="Detter J.C."/>
            <person name="Davenport K.W."/>
            <person name="Goodwin L.A."/>
            <person name="Kyrpides N."/>
            <person name="Tapia R."/>
            <person name="Pitluck S."/>
            <person name="Lucas S."/>
            <person name="Woyke T."/>
            <person name="Maupin-Furlow J.A."/>
        </authorList>
    </citation>
    <scope>NUCLEOTIDE SEQUENCE [LARGE SCALE GENOMIC DNA]</scope>
    <source>
        <strain evidence="3">ATCC 43099 / DSM 3394 / CCM 3739 / CIP 104546 / IAM 13178 / JCM 8861 / NBRC 102185 / NCIMB 2190 / MS3</strain>
    </source>
</reference>
<keyword evidence="1" id="KW-1133">Transmembrane helix</keyword>
<dbReference type="Proteomes" id="UP000001879">
    <property type="component" value="Chromosome"/>
</dbReference>
<dbReference type="eggNOG" id="arCOG01465">
    <property type="taxonomic scope" value="Archaea"/>
</dbReference>
<sequence>MAKHHLLVAAVVEKQLVLLKRYWFNTLSMLLGMYAMFALVFFGGQSLGGADVESALDIVVIGFFLFLAASAAYFDVANSVMREAQWGTLEQLYLSPYGIDRVLCVKAVFNVVLSSVLAIAFLGLMLLTTSRTLSVDLLTIVPLLVVTILPAIGIGYVVAGLSLLYKRIENVQQLLQFGFAGLIAAPGAVQGPVLALLPVSPGSDLITIAMTEGTRLWEFPPAEIVVLVVNSVAYLAVGYVVFSRFVDRTRDRGVMGHY</sequence>
<dbReference type="PANTHER" id="PTHR43229">
    <property type="entry name" value="NODULATION PROTEIN J"/>
    <property type="match status" value="1"/>
</dbReference>